<gene>
    <name evidence="2" type="ordered locus">DEHA2F00110g</name>
</gene>
<accession>B5RU73</accession>
<evidence type="ECO:0000313" key="3">
    <source>
        <dbReference type="Proteomes" id="UP000000599"/>
    </source>
</evidence>
<dbReference type="OrthoDB" id="4028081at2759"/>
<feature type="compositionally biased region" description="Low complexity" evidence="1">
    <location>
        <begin position="238"/>
        <end position="249"/>
    </location>
</feature>
<feature type="compositionally biased region" description="Low complexity" evidence="1">
    <location>
        <begin position="1242"/>
        <end position="1258"/>
    </location>
</feature>
<feature type="compositionally biased region" description="Pro residues" evidence="1">
    <location>
        <begin position="1042"/>
        <end position="1063"/>
    </location>
</feature>
<feature type="compositionally biased region" description="Basic and acidic residues" evidence="1">
    <location>
        <begin position="1162"/>
        <end position="1189"/>
    </location>
</feature>
<dbReference type="HOGENOM" id="CLU_255381_0_0_1"/>
<reference evidence="2 3" key="1">
    <citation type="journal article" date="2004" name="Nature">
        <title>Genome evolution in yeasts.</title>
        <authorList>
            <consortium name="Genolevures"/>
            <person name="Dujon B."/>
            <person name="Sherman D."/>
            <person name="Fischer G."/>
            <person name="Durrens P."/>
            <person name="Casaregola S."/>
            <person name="Lafontaine I."/>
            <person name="de Montigny J."/>
            <person name="Marck C."/>
            <person name="Neuveglise C."/>
            <person name="Talla E."/>
            <person name="Goffard N."/>
            <person name="Frangeul L."/>
            <person name="Aigle M."/>
            <person name="Anthouard V."/>
            <person name="Babour A."/>
            <person name="Barbe V."/>
            <person name="Barnay S."/>
            <person name="Blanchin S."/>
            <person name="Beckerich J.M."/>
            <person name="Beyne E."/>
            <person name="Bleykasten C."/>
            <person name="Boisrame A."/>
            <person name="Boyer J."/>
            <person name="Cattolico L."/>
            <person name="Confanioleri F."/>
            <person name="de Daruvar A."/>
            <person name="Despons L."/>
            <person name="Fabre E."/>
            <person name="Fairhead C."/>
            <person name="Ferry-Dumazet H."/>
            <person name="Groppi A."/>
            <person name="Hantraye F."/>
            <person name="Hennequin C."/>
            <person name="Jauniaux N."/>
            <person name="Joyet P."/>
            <person name="Kachouri R."/>
            <person name="Kerrest A."/>
            <person name="Koszul R."/>
            <person name="Lemaire M."/>
            <person name="Lesur I."/>
            <person name="Ma L."/>
            <person name="Muller H."/>
            <person name="Nicaud J.M."/>
            <person name="Nikolski M."/>
            <person name="Oztas S."/>
            <person name="Ozier-Kalogeropoulos O."/>
            <person name="Pellenz S."/>
            <person name="Potier S."/>
            <person name="Richard G.F."/>
            <person name="Straub M.L."/>
            <person name="Suleau A."/>
            <person name="Swennene D."/>
            <person name="Tekaia F."/>
            <person name="Wesolowski-Louvel M."/>
            <person name="Westhof E."/>
            <person name="Wirth B."/>
            <person name="Zeniou-Meyer M."/>
            <person name="Zivanovic I."/>
            <person name="Bolotin-Fukuhara M."/>
            <person name="Thierry A."/>
            <person name="Bouchier C."/>
            <person name="Caudron B."/>
            <person name="Scarpelli C."/>
            <person name="Gaillardin C."/>
            <person name="Weissenbach J."/>
            <person name="Wincker P."/>
            <person name="Souciet J.L."/>
        </authorList>
    </citation>
    <scope>NUCLEOTIDE SEQUENCE [LARGE SCALE GENOMIC DNA]</scope>
    <source>
        <strain evidence="3">ATCC 36239 / CBS 767 / BCRC 21394 / JCM 1990 / NBRC 0083 / IGC 2968</strain>
    </source>
</reference>
<feature type="region of interest" description="Disordered" evidence="1">
    <location>
        <begin position="1036"/>
        <end position="1120"/>
    </location>
</feature>
<keyword evidence="3" id="KW-1185">Reference proteome</keyword>
<feature type="compositionally biased region" description="Polar residues" evidence="1">
    <location>
        <begin position="1069"/>
        <end position="1080"/>
    </location>
</feature>
<dbReference type="VEuPathDB" id="FungiDB:DEHA2F00110g"/>
<dbReference type="EMBL" id="CR382138">
    <property type="protein sequence ID" value="CAR66250.1"/>
    <property type="molecule type" value="Genomic_DNA"/>
</dbReference>
<feature type="compositionally biased region" description="Pro residues" evidence="1">
    <location>
        <begin position="1090"/>
        <end position="1099"/>
    </location>
</feature>
<feature type="compositionally biased region" description="Basic and acidic residues" evidence="1">
    <location>
        <begin position="1146"/>
        <end position="1155"/>
    </location>
</feature>
<dbReference type="InParanoid" id="B5RU73"/>
<feature type="compositionally biased region" description="Basic and acidic residues" evidence="1">
    <location>
        <begin position="1200"/>
        <end position="1210"/>
    </location>
</feature>
<feature type="compositionally biased region" description="Polar residues" evidence="1">
    <location>
        <begin position="1276"/>
        <end position="1294"/>
    </location>
</feature>
<dbReference type="KEGG" id="dha:DEHA2F00110g"/>
<evidence type="ECO:0000313" key="2">
    <source>
        <dbReference type="EMBL" id="CAR66250.1"/>
    </source>
</evidence>
<protein>
    <submittedName>
        <fullName evidence="2">DEHA2F00110p</fullName>
    </submittedName>
</protein>
<dbReference type="eggNOG" id="ENOG502SEH0">
    <property type="taxonomic scope" value="Eukaryota"/>
</dbReference>
<dbReference type="GeneID" id="8999086"/>
<proteinExistence type="predicted"/>
<feature type="compositionally biased region" description="Polar residues" evidence="1">
    <location>
        <begin position="250"/>
        <end position="266"/>
    </location>
</feature>
<feature type="region of interest" description="Disordered" evidence="1">
    <location>
        <begin position="231"/>
        <end position="270"/>
    </location>
</feature>
<dbReference type="Proteomes" id="UP000000599">
    <property type="component" value="Chromosome F"/>
</dbReference>
<name>B5RU73_DEBHA</name>
<feature type="compositionally biased region" description="Basic residues" evidence="1">
    <location>
        <begin position="1190"/>
        <end position="1199"/>
    </location>
</feature>
<dbReference type="RefSeq" id="XP_002770718.1">
    <property type="nucleotide sequence ID" value="XM_002770672.1"/>
</dbReference>
<feature type="compositionally biased region" description="Acidic residues" evidence="1">
    <location>
        <begin position="1369"/>
        <end position="1384"/>
    </location>
</feature>
<sequence length="1384" mass="156244">MSVLDDANFPSMEKFFERYGDDGVQEPRDEHYMSHEEYEETYAAQFSYEFGSTKDTKLRDVSETPINYDVSDYYFDPQLGLGIHKEIGLVVVFHRDPRKNYIIRSLLFERYAQAIMCKMTSFRGALQLSRAKDELSSKLVLSCEMGEPGLEHARGKLSPQCMPLQAVPIHFGFGCGCGIIRRRYGELSRHSCIQRDSIRPMAFQKFPQRYGLRPANFEVYCPTDDGYVEARARDGPASSSSSSSSSSLSGTATTVQNHSRTTTVPDSQHHPLVKKILQEVDREIVDIQVKGMKEANFVSKIAQLLVGAMTLFSANINHVNLAGLEVVRLFKGAANNTGGASNNFNRRPSTYFRAVQTYSTCVQYSKYMAELVYMVLMYGPKPAASLALTEMLDKYRDDEVVLEVNSRDYHNLTGYSQFITAEERTRILDQTFTESSLRDIDQLVHWIMDHCIRKEFDENLSVAGDEQRQQQQQQPDIDIESDAIAAGILDEDGDDNNETPEVYLEAMNTTMSSSQQQTAAESLASLYYPVYGVNNNAEEEEEQNTSNENAFVVYLGYLGAKYPTKQYCRSLSGICYVAKTCVLLDIIKRARTRRVSLRDAEDPSVVDTGSYRILAQVRTHYTYLGLSLARSEGNLFRLNFSTGDIFNSDNVVVGHTNMISKIFGRLYDLAQETIQDLSNGEELDYSVDNARLSDGMVSFTECVRVPSYSRYKHRLLSIHNNNIDSFRKAHTNLSLILITLLHISCLPARSTEIDRLSVEGTSKEYRGVYFLGPTFGFCYNYNKSANSKDPIIREIGPELSSLFLWYVLVFRRMYVESSRVESSEKLYQFDAMSPDKIRRGVSYWFTYGMDNQREYKFCEVRQILKRCIEFHYTKSVTADLDMYRSVYETIARTSGHSVATSTEHYGTIANYPPSVNAADVLRSRHLGQVWHRSGLRRKFIGFEGEVVEPEGEPGDVDEVVASDVSIDPASPVNEEIEEVEPLRDDIGGNPVYEDDEVEEVEPLRDDIGGNPVYADDEVDSISDMLMEIPRIDYNRAVGSDPTPVPPLEPSAVPPSEPPAPDAPPVSVSWNDSSLSPNHASSPYVHQLPGYRPPFSPPYHAPIAPYHAPASSGFALPPQDAYLGAPLYDAHVSREVLSGARKRHSREKKERKERKMERKRKEKERISKREEDIRKREEKIRKREEKEKIRKREKREKRERKRAEEKREKESAALASPVTPVRTLKVKDVHLYSSATSGRLFRSESPSGPSGPSSPRAMPSGPPTPNSSARRVHPLIYQSSTQSSAVPGSSHPTRVQKQSKQPKQPPSARSLGSPPSFPETPRRSLLSPQHLRQRITESLQASPLGRFFAPSDSPKSVARKGPKIPKNDPVVDDSDYSESDYSDED</sequence>
<feature type="region of interest" description="Disordered" evidence="1">
    <location>
        <begin position="1134"/>
        <end position="1384"/>
    </location>
</feature>
<feature type="compositionally biased region" description="Low complexity" evidence="1">
    <location>
        <begin position="1100"/>
        <end position="1109"/>
    </location>
</feature>
<evidence type="ECO:0000256" key="1">
    <source>
        <dbReference type="SAM" id="MobiDB-lite"/>
    </source>
</evidence>
<organism evidence="2 3">
    <name type="scientific">Debaryomyces hansenii (strain ATCC 36239 / CBS 767 / BCRC 21394 / JCM 1990 / NBRC 0083 / IGC 2968)</name>
    <name type="common">Yeast</name>
    <name type="synonym">Torulaspora hansenii</name>
    <dbReference type="NCBI Taxonomy" id="284592"/>
    <lineage>
        <taxon>Eukaryota</taxon>
        <taxon>Fungi</taxon>
        <taxon>Dikarya</taxon>
        <taxon>Ascomycota</taxon>
        <taxon>Saccharomycotina</taxon>
        <taxon>Pichiomycetes</taxon>
        <taxon>Debaryomycetaceae</taxon>
        <taxon>Debaryomyces</taxon>
    </lineage>
</organism>